<dbReference type="HOGENOM" id="CLU_1156615_0_0_1"/>
<protein>
    <submittedName>
        <fullName evidence="2">Uncharacterized protein</fullName>
    </submittedName>
</protein>
<reference evidence="3" key="1">
    <citation type="journal article" date="2011" name="Proc. Natl. Acad. Sci. U.S.A.">
        <title>Obligate biotrophy features unraveled by the genomic analysis of rust fungi.</title>
        <authorList>
            <person name="Duplessis S."/>
            <person name="Cuomo C.A."/>
            <person name="Lin Y.-C."/>
            <person name="Aerts A."/>
            <person name="Tisserant E."/>
            <person name="Veneault-Fourrey C."/>
            <person name="Joly D.L."/>
            <person name="Hacquard S."/>
            <person name="Amselem J."/>
            <person name="Cantarel B.L."/>
            <person name="Chiu R."/>
            <person name="Coutinho P.M."/>
            <person name="Feau N."/>
            <person name="Field M."/>
            <person name="Frey P."/>
            <person name="Gelhaye E."/>
            <person name="Goldberg J."/>
            <person name="Grabherr M.G."/>
            <person name="Kodira C.D."/>
            <person name="Kohler A."/>
            <person name="Kuees U."/>
            <person name="Lindquist E.A."/>
            <person name="Lucas S.M."/>
            <person name="Mago R."/>
            <person name="Mauceli E."/>
            <person name="Morin E."/>
            <person name="Murat C."/>
            <person name="Pangilinan J.L."/>
            <person name="Park R."/>
            <person name="Pearson M."/>
            <person name="Quesneville H."/>
            <person name="Rouhier N."/>
            <person name="Sakthikumar S."/>
            <person name="Salamov A.A."/>
            <person name="Schmutz J."/>
            <person name="Selles B."/>
            <person name="Shapiro H."/>
            <person name="Tanguay P."/>
            <person name="Tuskan G.A."/>
            <person name="Henrissat B."/>
            <person name="Van de Peer Y."/>
            <person name="Rouze P."/>
            <person name="Ellis J.G."/>
            <person name="Dodds P.N."/>
            <person name="Schein J.E."/>
            <person name="Zhong S."/>
            <person name="Hamelin R.C."/>
            <person name="Grigoriev I.V."/>
            <person name="Szabo L.J."/>
            <person name="Martin F."/>
        </authorList>
    </citation>
    <scope>NUCLEOTIDE SEQUENCE [LARGE SCALE GENOMIC DNA]</scope>
    <source>
        <strain evidence="3">98AG31 / pathotype 3-4-7</strain>
    </source>
</reference>
<evidence type="ECO:0000313" key="2">
    <source>
        <dbReference type="EMBL" id="EGG05011.1"/>
    </source>
</evidence>
<dbReference type="EMBL" id="GL883115">
    <property type="protein sequence ID" value="EGG05011.1"/>
    <property type="molecule type" value="Genomic_DNA"/>
</dbReference>
<feature type="compositionally biased region" description="Polar residues" evidence="1">
    <location>
        <begin position="77"/>
        <end position="86"/>
    </location>
</feature>
<dbReference type="Proteomes" id="UP000001072">
    <property type="component" value="Unassembled WGS sequence"/>
</dbReference>
<dbReference type="OrthoDB" id="2507699at2759"/>
<dbReference type="RefSeq" id="XP_007411764.1">
    <property type="nucleotide sequence ID" value="XM_007411702.1"/>
</dbReference>
<gene>
    <name evidence="2" type="ORF">MELLADRAFT_107978</name>
</gene>
<feature type="compositionally biased region" description="Acidic residues" evidence="1">
    <location>
        <begin position="19"/>
        <end position="45"/>
    </location>
</feature>
<evidence type="ECO:0000256" key="1">
    <source>
        <dbReference type="SAM" id="MobiDB-lite"/>
    </source>
</evidence>
<dbReference type="AlphaFoldDB" id="F4RRK4"/>
<organism evidence="3">
    <name type="scientific">Melampsora larici-populina (strain 98AG31 / pathotype 3-4-7)</name>
    <name type="common">Poplar leaf rust fungus</name>
    <dbReference type="NCBI Taxonomy" id="747676"/>
    <lineage>
        <taxon>Eukaryota</taxon>
        <taxon>Fungi</taxon>
        <taxon>Dikarya</taxon>
        <taxon>Basidiomycota</taxon>
        <taxon>Pucciniomycotina</taxon>
        <taxon>Pucciniomycetes</taxon>
        <taxon>Pucciniales</taxon>
        <taxon>Melampsoraceae</taxon>
        <taxon>Melampsora</taxon>
    </lineage>
</organism>
<evidence type="ECO:0000313" key="3">
    <source>
        <dbReference type="Proteomes" id="UP000001072"/>
    </source>
</evidence>
<dbReference type="InParanoid" id="F4RRK4"/>
<proteinExistence type="predicted"/>
<dbReference type="eggNOG" id="ENOG502QSI5">
    <property type="taxonomic scope" value="Eukaryota"/>
</dbReference>
<name>F4RRK4_MELLP</name>
<dbReference type="STRING" id="747676.F4RRK4"/>
<feature type="region of interest" description="Disordered" evidence="1">
    <location>
        <begin position="1"/>
        <end position="96"/>
    </location>
</feature>
<feature type="compositionally biased region" description="Basic and acidic residues" evidence="1">
    <location>
        <begin position="60"/>
        <end position="76"/>
    </location>
</feature>
<dbReference type="VEuPathDB" id="FungiDB:MELLADRAFT_107978"/>
<sequence length="240" mass="26723">MSTGGRPPRAPQFHWADESNAESEEESEEEVASNDDNSGDLDDNNDNSNGGDAESISSSKEVENCEDILTKSENDPHVSTTVSGSENPEADTGAFKPLPQNLVDLFQLTEAQPELVEFKSNLKLDHNLLETIVRSVLLTKCALDSRHKHQESVSARNSFESGTARLHSDYAPLYESHKAQAMEDVEKVQLELNCSLNLIDEPEVKSQIQEFTIKHYQMLMSSDTISWDPMPIQRSETSNL</sequence>
<accession>F4RRK4</accession>
<dbReference type="KEGG" id="mlr:MELLADRAFT_107978"/>
<dbReference type="GeneID" id="18923335"/>
<keyword evidence="3" id="KW-1185">Reference proteome</keyword>